<dbReference type="AlphaFoldDB" id="A0A0D0LAD3"/>
<evidence type="ECO:0000313" key="2">
    <source>
        <dbReference type="Proteomes" id="UP000032067"/>
    </source>
</evidence>
<gene>
    <name evidence="1" type="ORF">RT97_04780</name>
</gene>
<sequence length="68" mass="7467">MYLSHQRSAALLDLAVEVGNSMAANAEEFEFVVRLVGNSSDMYPGLDLAIGDCFPATTQQHFWTAVFL</sequence>
<organism evidence="1 2">
    <name type="scientific">Variovorax paradoxus</name>
    <dbReference type="NCBI Taxonomy" id="34073"/>
    <lineage>
        <taxon>Bacteria</taxon>
        <taxon>Pseudomonadati</taxon>
        <taxon>Pseudomonadota</taxon>
        <taxon>Betaproteobacteria</taxon>
        <taxon>Burkholderiales</taxon>
        <taxon>Comamonadaceae</taxon>
        <taxon>Variovorax</taxon>
    </lineage>
</organism>
<reference evidence="1 2" key="1">
    <citation type="submission" date="2014-12" db="EMBL/GenBank/DDBJ databases">
        <title>16Stimator: statistical estimation of ribosomal gene copy numbers from draft genome assemblies.</title>
        <authorList>
            <person name="Perisin M.A."/>
            <person name="Vetter M."/>
            <person name="Gilbert J.A."/>
            <person name="Bergelson J."/>
        </authorList>
    </citation>
    <scope>NUCLEOTIDE SEQUENCE [LARGE SCALE GENOMIC DNA]</scope>
    <source>
        <strain evidence="1 2">MEDvA23</strain>
    </source>
</reference>
<accession>A0A0D0LAD3</accession>
<comment type="caution">
    <text evidence="1">The sequence shown here is derived from an EMBL/GenBank/DDBJ whole genome shotgun (WGS) entry which is preliminary data.</text>
</comment>
<protein>
    <submittedName>
        <fullName evidence="1">Uncharacterized protein</fullName>
    </submittedName>
</protein>
<proteinExistence type="predicted"/>
<dbReference type="EMBL" id="JXQQ01000010">
    <property type="protein sequence ID" value="KIQ35242.1"/>
    <property type="molecule type" value="Genomic_DNA"/>
</dbReference>
<evidence type="ECO:0000313" key="1">
    <source>
        <dbReference type="EMBL" id="KIQ35242.1"/>
    </source>
</evidence>
<dbReference type="Proteomes" id="UP000032067">
    <property type="component" value="Unassembled WGS sequence"/>
</dbReference>
<name>A0A0D0LAD3_VARPD</name>